<dbReference type="EMBL" id="NCSJ02000026">
    <property type="protein sequence ID" value="RFU34037.1"/>
    <property type="molecule type" value="Genomic_DNA"/>
</dbReference>
<dbReference type="Proteomes" id="UP000258309">
    <property type="component" value="Unassembled WGS sequence"/>
</dbReference>
<comment type="caution">
    <text evidence="1">The sequence shown here is derived from an EMBL/GenBank/DDBJ whole genome shotgun (WGS) entry which is preliminary data.</text>
</comment>
<dbReference type="AlphaFoldDB" id="A0A3E2HKX0"/>
<proteinExistence type="predicted"/>
<gene>
    <name evidence="1" type="ORF">B7463_g2288</name>
</gene>
<keyword evidence="2" id="KW-1185">Reference proteome</keyword>
<feature type="non-terminal residue" evidence="1">
    <location>
        <position position="139"/>
    </location>
</feature>
<evidence type="ECO:0000313" key="1">
    <source>
        <dbReference type="EMBL" id="RFU34037.1"/>
    </source>
</evidence>
<evidence type="ECO:0000313" key="2">
    <source>
        <dbReference type="Proteomes" id="UP000258309"/>
    </source>
</evidence>
<protein>
    <submittedName>
        <fullName evidence="1">Uncharacterized protein</fullName>
    </submittedName>
</protein>
<reference evidence="1 2" key="1">
    <citation type="submission" date="2018-05" db="EMBL/GenBank/DDBJ databases">
        <title>Draft genome sequence of Scytalidium lignicola DSM 105466, a ubiquitous saprotrophic fungus.</title>
        <authorList>
            <person name="Buettner E."/>
            <person name="Gebauer A.M."/>
            <person name="Hofrichter M."/>
            <person name="Liers C."/>
            <person name="Kellner H."/>
        </authorList>
    </citation>
    <scope>NUCLEOTIDE SEQUENCE [LARGE SCALE GENOMIC DNA]</scope>
    <source>
        <strain evidence="1 2">DSM 105466</strain>
    </source>
</reference>
<sequence length="139" mass="15993">MERDKNTILAKKALGERNGTTTGSLEWKSGIGRRHYPYYKDLEEYPLPSFKLIRLQWFLTRIIGMAGAGSDEELEFYPADEDDIELPELEEPEKTDTSLESIEWEGKAKWAVTGHQVESFNTAKHSEKIVIPTIEVIEY</sequence>
<organism evidence="1 2">
    <name type="scientific">Scytalidium lignicola</name>
    <name type="common">Hyphomycete</name>
    <dbReference type="NCBI Taxonomy" id="5539"/>
    <lineage>
        <taxon>Eukaryota</taxon>
        <taxon>Fungi</taxon>
        <taxon>Dikarya</taxon>
        <taxon>Ascomycota</taxon>
        <taxon>Pezizomycotina</taxon>
        <taxon>Leotiomycetes</taxon>
        <taxon>Leotiomycetes incertae sedis</taxon>
        <taxon>Scytalidium</taxon>
    </lineage>
</organism>
<feature type="non-terminal residue" evidence="1">
    <location>
        <position position="1"/>
    </location>
</feature>
<name>A0A3E2HKX0_SCYLI</name>
<accession>A0A3E2HKX0</accession>
<dbReference type="OrthoDB" id="5416097at2759"/>